<evidence type="ECO:0000313" key="6">
    <source>
        <dbReference type="EMBL" id="MBA2225587.1"/>
    </source>
</evidence>
<comment type="catalytic activity">
    <reaction evidence="5">
        <text>3-deoxy-alpha-D-manno-oct-2-ulosonate + CTP = CMP-3-deoxy-beta-D-manno-octulosonate + diphosphate</text>
        <dbReference type="Rhea" id="RHEA:23448"/>
        <dbReference type="ChEBI" id="CHEBI:33019"/>
        <dbReference type="ChEBI" id="CHEBI:37563"/>
        <dbReference type="ChEBI" id="CHEBI:85986"/>
        <dbReference type="ChEBI" id="CHEBI:85987"/>
        <dbReference type="EC" id="2.7.7.38"/>
    </reaction>
</comment>
<dbReference type="InterPro" id="IPR003329">
    <property type="entry name" value="Cytidylyl_trans"/>
</dbReference>
<dbReference type="SUPFAM" id="SSF53448">
    <property type="entry name" value="Nucleotide-diphospho-sugar transferases"/>
    <property type="match status" value="1"/>
</dbReference>
<evidence type="ECO:0000256" key="3">
    <source>
        <dbReference type="ARBA" id="ARBA00022695"/>
    </source>
</evidence>
<dbReference type="FunFam" id="3.90.550.10:FF:000011">
    <property type="entry name" value="3-deoxy-manno-octulosonate cytidylyltransferase"/>
    <property type="match status" value="1"/>
</dbReference>
<dbReference type="Pfam" id="PF02348">
    <property type="entry name" value="CTP_transf_3"/>
    <property type="match status" value="1"/>
</dbReference>
<evidence type="ECO:0000256" key="5">
    <source>
        <dbReference type="HAMAP-Rule" id="MF_00057"/>
    </source>
</evidence>
<dbReference type="InterPro" id="IPR004528">
    <property type="entry name" value="KdsB"/>
</dbReference>
<dbReference type="UniPathway" id="UPA00358">
    <property type="reaction ID" value="UER00476"/>
</dbReference>
<comment type="pathway">
    <text evidence="5">Nucleotide-sugar biosynthesis; CMP-3-deoxy-D-manno-octulosonate biosynthesis; CMP-3-deoxy-D-manno-octulosonate from 3-deoxy-D-manno-octulosonate and CTP: step 1/1.</text>
</comment>
<accession>A0A7V8VCN6</accession>
<dbReference type="NCBIfam" id="NF003950">
    <property type="entry name" value="PRK05450.1-3"/>
    <property type="match status" value="1"/>
</dbReference>
<dbReference type="Proteomes" id="UP000542342">
    <property type="component" value="Unassembled WGS sequence"/>
</dbReference>
<dbReference type="HAMAP" id="MF_00057">
    <property type="entry name" value="KdsB"/>
    <property type="match status" value="1"/>
</dbReference>
<keyword evidence="4 5" id="KW-0448">Lipopolysaccharide biosynthesis</keyword>
<dbReference type="EC" id="2.7.7.38" evidence="5"/>
<dbReference type="CDD" id="cd02517">
    <property type="entry name" value="CMP-KDO-Synthetase"/>
    <property type="match status" value="1"/>
</dbReference>
<proteinExistence type="inferred from homology"/>
<dbReference type="NCBIfam" id="NF009905">
    <property type="entry name" value="PRK13368.1"/>
    <property type="match status" value="1"/>
</dbReference>
<evidence type="ECO:0000313" key="7">
    <source>
        <dbReference type="Proteomes" id="UP000542342"/>
    </source>
</evidence>
<dbReference type="GO" id="GO:0016020">
    <property type="term" value="C:membrane"/>
    <property type="evidence" value="ECO:0007669"/>
    <property type="project" value="UniProtKB-SubCell"/>
</dbReference>
<comment type="subcellular location">
    <subcellularLocation>
        <location evidence="5">Cytoplasm</location>
    </subcellularLocation>
    <subcellularLocation>
        <location evidence="1">Membrane</location>
    </subcellularLocation>
</comment>
<organism evidence="6 7">
    <name type="scientific">Thermogemmata fonticola</name>
    <dbReference type="NCBI Taxonomy" id="2755323"/>
    <lineage>
        <taxon>Bacteria</taxon>
        <taxon>Pseudomonadati</taxon>
        <taxon>Planctomycetota</taxon>
        <taxon>Planctomycetia</taxon>
        <taxon>Gemmatales</taxon>
        <taxon>Gemmataceae</taxon>
        <taxon>Thermogemmata</taxon>
    </lineage>
</organism>
<comment type="caution">
    <text evidence="6">The sequence shown here is derived from an EMBL/GenBank/DDBJ whole genome shotgun (WGS) entry which is preliminary data.</text>
</comment>
<protein>
    <recommendedName>
        <fullName evidence="5">3-deoxy-manno-octulosonate cytidylyltransferase</fullName>
        <ecNumber evidence="5">2.7.7.38</ecNumber>
    </recommendedName>
    <alternativeName>
        <fullName evidence="5">CMP-2-keto-3-deoxyoctulosonic acid synthase</fullName>
        <shortName evidence="5">CKS</shortName>
        <shortName evidence="5">CMP-KDO synthase</shortName>
    </alternativeName>
</protein>
<gene>
    <name evidence="5 6" type="primary">kdsB</name>
    <name evidence="6" type="ORF">H0921_05350</name>
</gene>
<keyword evidence="2 5" id="KW-0808">Transferase</keyword>
<keyword evidence="7" id="KW-1185">Reference proteome</keyword>
<dbReference type="RefSeq" id="WP_194537001.1">
    <property type="nucleotide sequence ID" value="NZ_JACEFB010000002.1"/>
</dbReference>
<comment type="function">
    <text evidence="5">Activates KDO (a required 8-carbon sugar) for incorporation into bacterial lipopolysaccharide in Gram-negative bacteria.</text>
</comment>
<sequence length="253" mass="28358">MEAVIVIPARFTSSRLPGKPLLRETGKYLIQHVYERAVRVRGVQGVLVATDDPRIVAAVESFGGQAVLTREDHPSGTDRIAEVANRLTADVIVNLQGDEPQIEPSHVETLIALMRNHSDCPMATLAAPLRCSEDYFSPHVVKVVCDGHGRALYFSRAPIPYHRNGPPDWQKPSPFYLQHLGIYAYRRHFLRELAATPPHPLEQIEQLEQLRALALGISLRVGIVSHAHKGIDTPADYAEFVRNYRREQERQAA</sequence>
<dbReference type="GO" id="GO:0009103">
    <property type="term" value="P:lipopolysaccharide biosynthetic process"/>
    <property type="evidence" value="ECO:0007669"/>
    <property type="project" value="UniProtKB-UniRule"/>
</dbReference>
<reference evidence="6 7" key="1">
    <citation type="submission" date="2020-07" db="EMBL/GenBank/DDBJ databases">
        <title>Thermogemmata thermophila gen. nov., sp. nov., a novel moderate thermophilic planctomycete from a Kamchatka hot spring.</title>
        <authorList>
            <person name="Elcheninov A.G."/>
            <person name="Podosokorskaya O.A."/>
            <person name="Kovaleva O.L."/>
            <person name="Novikov A."/>
            <person name="Bonch-Osmolovskaya E.A."/>
            <person name="Toshchakov S.V."/>
            <person name="Kublanov I.V."/>
        </authorList>
    </citation>
    <scope>NUCLEOTIDE SEQUENCE [LARGE SCALE GENOMIC DNA]</scope>
    <source>
        <strain evidence="6 7">2918</strain>
    </source>
</reference>
<dbReference type="GO" id="GO:0005829">
    <property type="term" value="C:cytosol"/>
    <property type="evidence" value="ECO:0007669"/>
    <property type="project" value="TreeGrafter"/>
</dbReference>
<dbReference type="GO" id="GO:0008690">
    <property type="term" value="F:3-deoxy-manno-octulosonate cytidylyltransferase activity"/>
    <property type="evidence" value="ECO:0007669"/>
    <property type="project" value="UniProtKB-UniRule"/>
</dbReference>
<evidence type="ECO:0000256" key="4">
    <source>
        <dbReference type="ARBA" id="ARBA00022985"/>
    </source>
</evidence>
<dbReference type="GO" id="GO:0033468">
    <property type="term" value="P:CMP-keto-3-deoxy-D-manno-octulosonic acid biosynthetic process"/>
    <property type="evidence" value="ECO:0007669"/>
    <property type="project" value="UniProtKB-UniRule"/>
</dbReference>
<comment type="similarity">
    <text evidence="5">Belongs to the KdsB family.</text>
</comment>
<dbReference type="PANTHER" id="PTHR42866">
    <property type="entry name" value="3-DEOXY-MANNO-OCTULOSONATE CYTIDYLYLTRANSFERASE"/>
    <property type="match status" value="1"/>
</dbReference>
<dbReference type="NCBIfam" id="TIGR00466">
    <property type="entry name" value="kdsB"/>
    <property type="match status" value="1"/>
</dbReference>
<dbReference type="EMBL" id="JACEFB010000002">
    <property type="protein sequence ID" value="MBA2225587.1"/>
    <property type="molecule type" value="Genomic_DNA"/>
</dbReference>
<dbReference type="InterPro" id="IPR029044">
    <property type="entry name" value="Nucleotide-diphossugar_trans"/>
</dbReference>
<keyword evidence="3 5" id="KW-0548">Nucleotidyltransferase</keyword>
<evidence type="ECO:0000256" key="1">
    <source>
        <dbReference type="ARBA" id="ARBA00004370"/>
    </source>
</evidence>
<dbReference type="AlphaFoldDB" id="A0A7V8VCN6"/>
<name>A0A7V8VCN6_9BACT</name>
<dbReference type="Gene3D" id="3.90.550.10">
    <property type="entry name" value="Spore Coat Polysaccharide Biosynthesis Protein SpsA, Chain A"/>
    <property type="match status" value="1"/>
</dbReference>
<dbReference type="NCBIfam" id="NF003952">
    <property type="entry name" value="PRK05450.1-5"/>
    <property type="match status" value="1"/>
</dbReference>
<dbReference type="PANTHER" id="PTHR42866:SF2">
    <property type="entry name" value="3-DEOXY-MANNO-OCTULOSONATE CYTIDYLYLTRANSFERASE, MITOCHONDRIAL"/>
    <property type="match status" value="1"/>
</dbReference>
<evidence type="ECO:0000256" key="2">
    <source>
        <dbReference type="ARBA" id="ARBA00022679"/>
    </source>
</evidence>
<keyword evidence="5" id="KW-0963">Cytoplasm</keyword>